<reference evidence="1" key="2">
    <citation type="journal article" date="2021" name="PeerJ">
        <title>Extensive microbial diversity within the chicken gut microbiome revealed by metagenomics and culture.</title>
        <authorList>
            <person name="Gilroy R."/>
            <person name="Ravi A."/>
            <person name="Getino M."/>
            <person name="Pursley I."/>
            <person name="Horton D.L."/>
            <person name="Alikhan N.F."/>
            <person name="Baker D."/>
            <person name="Gharbi K."/>
            <person name="Hall N."/>
            <person name="Watson M."/>
            <person name="Adriaenssens E.M."/>
            <person name="Foster-Nyarko E."/>
            <person name="Jarju S."/>
            <person name="Secka A."/>
            <person name="Antonio M."/>
            <person name="Oren A."/>
            <person name="Chaudhuri R.R."/>
            <person name="La Ragione R."/>
            <person name="Hildebrand F."/>
            <person name="Pallen M.J."/>
        </authorList>
    </citation>
    <scope>NUCLEOTIDE SEQUENCE</scope>
    <source>
        <strain evidence="1">CHK178-757</strain>
    </source>
</reference>
<evidence type="ECO:0000313" key="1">
    <source>
        <dbReference type="EMBL" id="HIS46805.1"/>
    </source>
</evidence>
<dbReference type="Proteomes" id="UP000823927">
    <property type="component" value="Unassembled WGS sequence"/>
</dbReference>
<dbReference type="InterPro" id="IPR021377">
    <property type="entry name" value="DUF3006"/>
</dbReference>
<dbReference type="EMBL" id="DVIT01000016">
    <property type="protein sequence ID" value="HIS46805.1"/>
    <property type="molecule type" value="Genomic_DNA"/>
</dbReference>
<accession>A0A9D1F390</accession>
<proteinExistence type="predicted"/>
<sequence length="71" mass="8321">MLTIDRFEGELAVCEQEDGRMFTVEKALLPPDCVEGDAIEQEDGIYIKKDNRLRREQMQNKMRSLFKKQAD</sequence>
<reference evidence="1" key="1">
    <citation type="submission" date="2020-10" db="EMBL/GenBank/DDBJ databases">
        <authorList>
            <person name="Gilroy R."/>
        </authorList>
    </citation>
    <scope>NUCLEOTIDE SEQUENCE</scope>
    <source>
        <strain evidence="1">CHK178-757</strain>
    </source>
</reference>
<protein>
    <submittedName>
        <fullName evidence="1">DUF3006 domain-containing protein</fullName>
    </submittedName>
</protein>
<organism evidence="1 2">
    <name type="scientific">Candidatus Scybalocola faecigallinarum</name>
    <dbReference type="NCBI Taxonomy" id="2840941"/>
    <lineage>
        <taxon>Bacteria</taxon>
        <taxon>Bacillati</taxon>
        <taxon>Bacillota</taxon>
        <taxon>Clostridia</taxon>
        <taxon>Lachnospirales</taxon>
        <taxon>Lachnospiraceae</taxon>
        <taxon>Lachnospiraceae incertae sedis</taxon>
        <taxon>Candidatus Scybalocola (ex Gilroy et al. 2021)</taxon>
    </lineage>
</organism>
<comment type="caution">
    <text evidence="1">The sequence shown here is derived from an EMBL/GenBank/DDBJ whole genome shotgun (WGS) entry which is preliminary data.</text>
</comment>
<evidence type="ECO:0000313" key="2">
    <source>
        <dbReference type="Proteomes" id="UP000823927"/>
    </source>
</evidence>
<name>A0A9D1F390_9FIRM</name>
<dbReference type="Pfam" id="PF11213">
    <property type="entry name" value="DUF3006"/>
    <property type="match status" value="1"/>
</dbReference>
<dbReference type="AlphaFoldDB" id="A0A9D1F390"/>
<gene>
    <name evidence="1" type="ORF">IAB46_04430</name>
</gene>